<dbReference type="GO" id="GO:0010468">
    <property type="term" value="P:regulation of gene expression"/>
    <property type="evidence" value="ECO:0007669"/>
    <property type="project" value="InterPro"/>
</dbReference>
<dbReference type="PANTHER" id="PTHR35987">
    <property type="entry name" value="PROTEIN PLASTID REDOX INSENSITIVE 2, CHLOROPLASTIC-RELATED"/>
    <property type="match status" value="1"/>
</dbReference>
<evidence type="ECO:0000313" key="1">
    <source>
        <dbReference type="EMBL" id="KAF8399309.1"/>
    </source>
</evidence>
<comment type="caution">
    <text evidence="1">The sequence shown here is derived from an EMBL/GenBank/DDBJ whole genome shotgun (WGS) entry which is preliminary data.</text>
</comment>
<dbReference type="InterPro" id="IPR039349">
    <property type="entry name" value="PRIN2"/>
</dbReference>
<evidence type="ECO:0000313" key="2">
    <source>
        <dbReference type="Proteomes" id="UP000655225"/>
    </source>
</evidence>
<keyword evidence="2" id="KW-1185">Reference proteome</keyword>
<accession>A0A834Z0B2</accession>
<sequence length="213" mass="24065">MVLSSFPTPAIPLSYPPSSGLPFSLPLPNLFFLVLLGFFLENPPPQKPPEASEIGEVRKFRCEPLKNLWKNRETFGDDLGTVVKMRANGEKLEDLQIMGKILWILTLQFEYVVTVIEESKDLTTDYEIQNQICSELLHKEYGGPKTLSVEQFMNMLVSLKEKILRGASLAAREALVLAQNYVEQDWKFGPCINDRSFNLEETVRSIHGCTGSP</sequence>
<reference evidence="1 2" key="1">
    <citation type="submission" date="2020-04" db="EMBL/GenBank/DDBJ databases">
        <title>Plant Genome Project.</title>
        <authorList>
            <person name="Zhang R.-G."/>
        </authorList>
    </citation>
    <scope>NUCLEOTIDE SEQUENCE [LARGE SCALE GENOMIC DNA]</scope>
    <source>
        <strain evidence="1">YNK0</strain>
        <tissue evidence="1">Leaf</tissue>
    </source>
</reference>
<organism evidence="1 2">
    <name type="scientific">Tetracentron sinense</name>
    <name type="common">Spur-leaf</name>
    <dbReference type="NCBI Taxonomy" id="13715"/>
    <lineage>
        <taxon>Eukaryota</taxon>
        <taxon>Viridiplantae</taxon>
        <taxon>Streptophyta</taxon>
        <taxon>Embryophyta</taxon>
        <taxon>Tracheophyta</taxon>
        <taxon>Spermatophyta</taxon>
        <taxon>Magnoliopsida</taxon>
        <taxon>Trochodendrales</taxon>
        <taxon>Trochodendraceae</taxon>
        <taxon>Tetracentron</taxon>
    </lineage>
</organism>
<proteinExistence type="predicted"/>
<dbReference type="AlphaFoldDB" id="A0A834Z0B2"/>
<dbReference type="EMBL" id="JABCRI010000010">
    <property type="protein sequence ID" value="KAF8399309.1"/>
    <property type="molecule type" value="Genomic_DNA"/>
</dbReference>
<gene>
    <name evidence="1" type="ORF">HHK36_015174</name>
</gene>
<name>A0A834Z0B2_TETSI</name>
<dbReference type="Proteomes" id="UP000655225">
    <property type="component" value="Unassembled WGS sequence"/>
</dbReference>
<dbReference type="PANTHER" id="PTHR35987:SF3">
    <property type="entry name" value="PROTEIN PLASTID REDOX INSENSITIVE 2-LIKE ISOFORM X1"/>
    <property type="match status" value="1"/>
</dbReference>
<dbReference type="OrthoDB" id="1924990at2759"/>
<protein>
    <submittedName>
        <fullName evidence="1">Uncharacterized protein</fullName>
    </submittedName>
</protein>